<accession>A0A6J5P6G9</accession>
<organism evidence="1">
    <name type="scientific">uncultured Caudovirales phage</name>
    <dbReference type="NCBI Taxonomy" id="2100421"/>
    <lineage>
        <taxon>Viruses</taxon>
        <taxon>Duplodnaviria</taxon>
        <taxon>Heunggongvirae</taxon>
        <taxon>Uroviricota</taxon>
        <taxon>Caudoviricetes</taxon>
        <taxon>Peduoviridae</taxon>
        <taxon>Maltschvirus</taxon>
        <taxon>Maltschvirus maltsch</taxon>
    </lineage>
</organism>
<proteinExistence type="predicted"/>
<sequence>MPGSQFWVLDTGTQGESAGTMQAHGPYHTQERAEQWIKETSADDWIGSCGCLRTGGAPEDWGDEYIIVQVVRSVRPVPPSCVEMTLLDTENT</sequence>
<reference evidence="1" key="1">
    <citation type="submission" date="2020-04" db="EMBL/GenBank/DDBJ databases">
        <authorList>
            <person name="Chiriac C."/>
            <person name="Salcher M."/>
            <person name="Ghai R."/>
            <person name="Kavagutti S V."/>
        </authorList>
    </citation>
    <scope>NUCLEOTIDE SEQUENCE</scope>
</reference>
<protein>
    <submittedName>
        <fullName evidence="1">Uncharacterized protein</fullName>
    </submittedName>
</protein>
<gene>
    <name evidence="1" type="ORF">UFOVP861_28</name>
</gene>
<evidence type="ECO:0000313" key="1">
    <source>
        <dbReference type="EMBL" id="CAB4167520.1"/>
    </source>
</evidence>
<dbReference type="EMBL" id="LR796810">
    <property type="protein sequence ID" value="CAB4167520.1"/>
    <property type="molecule type" value="Genomic_DNA"/>
</dbReference>
<name>A0A6J5P6G9_9CAUD</name>